<feature type="compositionally biased region" description="Basic and acidic residues" evidence="1">
    <location>
        <begin position="28"/>
        <end position="40"/>
    </location>
</feature>
<evidence type="ECO:0000313" key="2">
    <source>
        <dbReference type="EMBL" id="KAF2822082.1"/>
    </source>
</evidence>
<name>A0A6A6ZLW5_9PLEO</name>
<dbReference type="OrthoDB" id="21214at2759"/>
<proteinExistence type="predicted"/>
<evidence type="ECO:0000313" key="3">
    <source>
        <dbReference type="Proteomes" id="UP000799424"/>
    </source>
</evidence>
<protein>
    <submittedName>
        <fullName evidence="2">Uncharacterized protein</fullName>
    </submittedName>
</protein>
<evidence type="ECO:0000256" key="1">
    <source>
        <dbReference type="SAM" id="MobiDB-lite"/>
    </source>
</evidence>
<dbReference type="EMBL" id="MU006235">
    <property type="protein sequence ID" value="KAF2822082.1"/>
    <property type="molecule type" value="Genomic_DNA"/>
</dbReference>
<reference evidence="2" key="1">
    <citation type="journal article" date="2020" name="Stud. Mycol.">
        <title>101 Dothideomycetes genomes: a test case for predicting lifestyles and emergence of pathogens.</title>
        <authorList>
            <person name="Haridas S."/>
            <person name="Albert R."/>
            <person name="Binder M."/>
            <person name="Bloem J."/>
            <person name="Labutti K."/>
            <person name="Salamov A."/>
            <person name="Andreopoulos B."/>
            <person name="Baker S."/>
            <person name="Barry K."/>
            <person name="Bills G."/>
            <person name="Bluhm B."/>
            <person name="Cannon C."/>
            <person name="Castanera R."/>
            <person name="Culley D."/>
            <person name="Daum C."/>
            <person name="Ezra D."/>
            <person name="Gonzalez J."/>
            <person name="Henrissat B."/>
            <person name="Kuo A."/>
            <person name="Liang C."/>
            <person name="Lipzen A."/>
            <person name="Lutzoni F."/>
            <person name="Magnuson J."/>
            <person name="Mondo S."/>
            <person name="Nolan M."/>
            <person name="Ohm R."/>
            <person name="Pangilinan J."/>
            <person name="Park H.-J."/>
            <person name="Ramirez L."/>
            <person name="Alfaro M."/>
            <person name="Sun H."/>
            <person name="Tritt A."/>
            <person name="Yoshinaga Y."/>
            <person name="Zwiers L.-H."/>
            <person name="Turgeon B."/>
            <person name="Goodwin S."/>
            <person name="Spatafora J."/>
            <person name="Crous P."/>
            <person name="Grigoriev I."/>
        </authorList>
    </citation>
    <scope>NUCLEOTIDE SEQUENCE</scope>
    <source>
        <strain evidence="2">CBS 113818</strain>
    </source>
</reference>
<organism evidence="2 3">
    <name type="scientific">Ophiobolus disseminans</name>
    <dbReference type="NCBI Taxonomy" id="1469910"/>
    <lineage>
        <taxon>Eukaryota</taxon>
        <taxon>Fungi</taxon>
        <taxon>Dikarya</taxon>
        <taxon>Ascomycota</taxon>
        <taxon>Pezizomycotina</taxon>
        <taxon>Dothideomycetes</taxon>
        <taxon>Pleosporomycetidae</taxon>
        <taxon>Pleosporales</taxon>
        <taxon>Pleosporineae</taxon>
        <taxon>Phaeosphaeriaceae</taxon>
        <taxon>Ophiobolus</taxon>
    </lineage>
</organism>
<sequence length="273" mass="30513">MAPHSTQDADKYPPIGQQDEEMIKQGIHKAESGFDDKDPDSSFDEADGATAADETNFNPNRTFYILRHNLFSKEIFIIDITSALHVPYTGGEITDELRDAARALSENKTLASNPIYRFKAKHWWSSERSMFDAASSTELATWKQGGTSWSHAIISFPPQSPHSTHPIVMQNLKWYKRTNEWVRNSIIYSWRCDSKKKANRMTLVKKVGAKEVVAGRYVQRWGSWVTGGVLLVDGKEEDEVIACLTACVMLRRMQQRAAERTRGAGGGGGGGGE</sequence>
<dbReference type="AlphaFoldDB" id="A0A6A6ZLW5"/>
<accession>A0A6A6ZLW5</accession>
<dbReference type="Proteomes" id="UP000799424">
    <property type="component" value="Unassembled WGS sequence"/>
</dbReference>
<gene>
    <name evidence="2" type="ORF">CC86DRAFT_458603</name>
</gene>
<keyword evidence="3" id="KW-1185">Reference proteome</keyword>
<feature type="region of interest" description="Disordered" evidence="1">
    <location>
        <begin position="1"/>
        <end position="54"/>
    </location>
</feature>